<feature type="repeat" description="ANK" evidence="12">
    <location>
        <begin position="344"/>
        <end position="376"/>
    </location>
</feature>
<accession>A0A9W3AE82</accession>
<dbReference type="PANTHER" id="PTHR47143">
    <property type="entry name" value="TRANSIENT RECEPTOR POTENTIAL CATION CHANNEL PROTEIN PAINLESS"/>
    <property type="match status" value="1"/>
</dbReference>
<dbReference type="InterPro" id="IPR052076">
    <property type="entry name" value="TRP_cation_channel"/>
</dbReference>
<dbReference type="InterPro" id="IPR036770">
    <property type="entry name" value="Ankyrin_rpt-contain_sf"/>
</dbReference>
<dbReference type="AlphaFoldDB" id="A0A9W3AE82"/>
<evidence type="ECO:0000256" key="8">
    <source>
        <dbReference type="ARBA" id="ARBA00023065"/>
    </source>
</evidence>
<keyword evidence="6 13" id="KW-1133">Transmembrane helix</keyword>
<evidence type="ECO:0000256" key="11">
    <source>
        <dbReference type="ARBA" id="ARBA00023303"/>
    </source>
</evidence>
<feature type="transmembrane region" description="Helical" evidence="13">
    <location>
        <begin position="1029"/>
        <end position="1053"/>
    </location>
</feature>
<protein>
    <submittedName>
        <fullName evidence="16">Transient receptor potential cation channel subfamily A member 1-like</fullName>
    </submittedName>
</protein>
<feature type="domain" description="Ion transport" evidence="14">
    <location>
        <begin position="851"/>
        <end position="1062"/>
    </location>
</feature>
<keyword evidence="5" id="KW-0677">Repeat</keyword>
<feature type="transmembrane region" description="Helical" evidence="13">
    <location>
        <begin position="917"/>
        <end position="937"/>
    </location>
</feature>
<feature type="transmembrane region" description="Helical" evidence="13">
    <location>
        <begin position="721"/>
        <end position="742"/>
    </location>
</feature>
<keyword evidence="7 12" id="KW-0040">ANK repeat</keyword>
<dbReference type="PANTHER" id="PTHR47143:SF1">
    <property type="entry name" value="ION_TRANS DOMAIN-CONTAINING PROTEIN"/>
    <property type="match status" value="1"/>
</dbReference>
<dbReference type="PROSITE" id="PS50297">
    <property type="entry name" value="ANK_REP_REGION"/>
    <property type="match status" value="11"/>
</dbReference>
<feature type="repeat" description="ANK" evidence="12">
    <location>
        <begin position="377"/>
        <end position="397"/>
    </location>
</feature>
<evidence type="ECO:0000256" key="4">
    <source>
        <dbReference type="ARBA" id="ARBA00022692"/>
    </source>
</evidence>
<dbReference type="Pfam" id="PF00520">
    <property type="entry name" value="Ion_trans"/>
    <property type="match status" value="1"/>
</dbReference>
<evidence type="ECO:0000256" key="2">
    <source>
        <dbReference type="ARBA" id="ARBA00022448"/>
    </source>
</evidence>
<reference evidence="16" key="1">
    <citation type="submission" date="2025-08" db="UniProtKB">
        <authorList>
            <consortium name="RefSeq"/>
        </authorList>
    </citation>
    <scope>IDENTIFICATION</scope>
</reference>
<evidence type="ECO:0000256" key="13">
    <source>
        <dbReference type="SAM" id="Phobius"/>
    </source>
</evidence>
<gene>
    <name evidence="16" type="primary">LOC106060899</name>
</gene>
<dbReference type="RefSeq" id="XP_055885617.1">
    <property type="nucleotide sequence ID" value="XM_056029642.1"/>
</dbReference>
<organism evidence="15 16">
    <name type="scientific">Biomphalaria glabrata</name>
    <name type="common">Bloodfluke planorb</name>
    <name type="synonym">Freshwater snail</name>
    <dbReference type="NCBI Taxonomy" id="6526"/>
    <lineage>
        <taxon>Eukaryota</taxon>
        <taxon>Metazoa</taxon>
        <taxon>Spiralia</taxon>
        <taxon>Lophotrochozoa</taxon>
        <taxon>Mollusca</taxon>
        <taxon>Gastropoda</taxon>
        <taxon>Heterobranchia</taxon>
        <taxon>Euthyneura</taxon>
        <taxon>Panpulmonata</taxon>
        <taxon>Hygrophila</taxon>
        <taxon>Lymnaeoidea</taxon>
        <taxon>Planorbidae</taxon>
        <taxon>Biomphalaria</taxon>
    </lineage>
</organism>
<keyword evidence="15" id="KW-1185">Reference proteome</keyword>
<dbReference type="PROSITE" id="PS50088">
    <property type="entry name" value="ANK_REPEAT"/>
    <property type="match status" value="11"/>
</dbReference>
<feature type="repeat" description="ANK" evidence="12">
    <location>
        <begin position="448"/>
        <end position="480"/>
    </location>
</feature>
<evidence type="ECO:0000313" key="15">
    <source>
        <dbReference type="Proteomes" id="UP001165740"/>
    </source>
</evidence>
<feature type="transmembrane region" description="Helical" evidence="13">
    <location>
        <begin position="893"/>
        <end position="911"/>
    </location>
</feature>
<evidence type="ECO:0000256" key="6">
    <source>
        <dbReference type="ARBA" id="ARBA00022989"/>
    </source>
</evidence>
<feature type="repeat" description="ANK" evidence="12">
    <location>
        <begin position="270"/>
        <end position="294"/>
    </location>
</feature>
<evidence type="ECO:0000256" key="7">
    <source>
        <dbReference type="ARBA" id="ARBA00023043"/>
    </source>
</evidence>
<name>A0A9W3AE82_BIOGL</name>
<dbReference type="InterPro" id="IPR005821">
    <property type="entry name" value="Ion_trans_dom"/>
</dbReference>
<dbReference type="SUPFAM" id="SSF48403">
    <property type="entry name" value="Ankyrin repeat"/>
    <property type="match status" value="3"/>
</dbReference>
<evidence type="ECO:0000256" key="5">
    <source>
        <dbReference type="ARBA" id="ARBA00022737"/>
    </source>
</evidence>
<dbReference type="Gene3D" id="1.25.40.20">
    <property type="entry name" value="Ankyrin repeat-containing domain"/>
    <property type="match status" value="4"/>
</dbReference>
<keyword evidence="4 13" id="KW-0812">Transmembrane</keyword>
<feature type="repeat" description="ANK" evidence="12">
    <location>
        <begin position="517"/>
        <end position="549"/>
    </location>
</feature>
<comment type="subcellular location">
    <subcellularLocation>
        <location evidence="1">Membrane</location>
        <topology evidence="1">Multi-pass membrane protein</topology>
    </subcellularLocation>
</comment>
<sequence>MSQDNLNIGNEGHIRAPEDSISLVSDEIEPSIKMQLKKNAKSQSDFRAYNKRTLSDVTMDLTDNRGKQCMETMSMLEGSTTQKIPVKKSMSLVNKLRAITKMRSLSQSKGESDSLAVNDHELILFSLIEDSPLRILKFNVLFGQFAQNGNAKEVARIIQTDPSRLHVKNNRGQTALHLAVIKGHLQVVVVLNEFHSDLNVVDNCGNTALHLAVLSRKPEIIDLLLKSGANSKLKNDLHMMPIHCAAELNDTDVVNVLLDNGVDANWTGENGMTALHYAAAKDNGEVMKVLIQRGGKPCKKCDYGYYPIHLAAKCAAASAMEAIIDKALQAGYTREQILSFKDRENNLPLHAAVNGGNLKAVQVCLSAGASVQAQQDDGSTPLHFACAQGNFEMIKLMKEIQQENFLAAIFILDVMKMSPLHRAAFFNHTTIMEFLLEHGADKDCQDINDRTPLLLAASKGCWEAVQLLVSKGADVQVKDKRNRNFLHLAVKYGGKLEQFGRALIKDIQDLQNDKDDFGCTPLHYASKEGHLRALDDLIKMGAVLNMKNNDKQSPLHFAARYGRYNTCCRLLDSHHGPNIINETDGTGLTALHIAAQNGHTKVVQLLLQRGAVVNKDNDDNTALHHAAANGWTHTMKVLISVHSNLIDVVNNEADTPLHVAAKNGQASATVLLLSIGAKILCNNQNEAFFDYIIQNKFSEVAVAVINHDRWEEVLQTSCKTYGAYILGLIEHLPAVCIITYNFKYLDISNQCLEHARNNSNNLDIYPLMSLYAMVKNNRVDCLSHPVCVTFLKVKWKHYGVWVYSAYLIVYILFLASLTSFVVNHNSLMHIEMKSMENSTIQHLNGAIEGGYSFDPMYTVCLWFMMFYSCLNIIKEVVHICIMKLRYFADIGNGLEWTLYITCSVFVLPFLLDMSFHWQWEAGAFAVFLAWFNCLVILKRFDFFGIYVVMFLEILRTLVQVLCVFSILIIAFGLSFYILLSIEESKAFSTPPLSLLKTFMMMLELDYMASFNEQYTDDREDTLHFGTLTLTLLTIFVLLMPILLMNLLIGLAVGDIESVQKDARLKRLAMQVELHINIERKMPLFLRDKVAITDYKHYPNRGNKQIENVSIKQIGMYMFLDLIESSPSVTEVYLPPAAFIIQYLFSIISFSKDSGDGKSLQLRIQNSYVQDDLHKLKVRLRDISTVMDKNNHLLRKIMQKMEISTEDDAWDEGAGSSYGCNVIHCRTNETYRSKSSTEKLKFKATVTSLLANRKHFM</sequence>
<proteinExistence type="predicted"/>
<dbReference type="GeneID" id="106060899"/>
<keyword evidence="10" id="KW-0325">Glycoprotein</keyword>
<keyword evidence="9 13" id="KW-0472">Membrane</keyword>
<keyword evidence="3" id="KW-0716">Sensory transduction</keyword>
<evidence type="ECO:0000256" key="9">
    <source>
        <dbReference type="ARBA" id="ARBA00023136"/>
    </source>
</evidence>
<dbReference type="OMA" id="HWAVRGN"/>
<feature type="repeat" description="ANK" evidence="12">
    <location>
        <begin position="204"/>
        <end position="236"/>
    </location>
</feature>
<feature type="repeat" description="ANK" evidence="12">
    <location>
        <begin position="652"/>
        <end position="684"/>
    </location>
</feature>
<feature type="transmembrane region" description="Helical" evidence="13">
    <location>
        <begin position="957"/>
        <end position="979"/>
    </location>
</feature>
<dbReference type="OrthoDB" id="1661883at2759"/>
<dbReference type="Pfam" id="PF12796">
    <property type="entry name" value="Ank_2"/>
    <property type="match status" value="5"/>
</dbReference>
<dbReference type="Pfam" id="PF00023">
    <property type="entry name" value="Ank"/>
    <property type="match status" value="1"/>
</dbReference>
<evidence type="ECO:0000259" key="14">
    <source>
        <dbReference type="Pfam" id="PF00520"/>
    </source>
</evidence>
<dbReference type="SMART" id="SM00248">
    <property type="entry name" value="ANK"/>
    <property type="match status" value="14"/>
</dbReference>
<evidence type="ECO:0000256" key="10">
    <source>
        <dbReference type="ARBA" id="ARBA00023180"/>
    </source>
</evidence>
<feature type="transmembrane region" description="Helical" evidence="13">
    <location>
        <begin position="856"/>
        <end position="873"/>
    </location>
</feature>
<dbReference type="GO" id="GO:0005216">
    <property type="term" value="F:monoatomic ion channel activity"/>
    <property type="evidence" value="ECO:0007669"/>
    <property type="project" value="InterPro"/>
</dbReference>
<feature type="transmembrane region" description="Helical" evidence="13">
    <location>
        <begin position="800"/>
        <end position="822"/>
    </location>
</feature>
<dbReference type="PRINTS" id="PR01415">
    <property type="entry name" value="ANKYRIN"/>
</dbReference>
<keyword evidence="8" id="KW-0406">Ion transport</keyword>
<feature type="repeat" description="ANK" evidence="12">
    <location>
        <begin position="171"/>
        <end position="203"/>
    </location>
</feature>
<keyword evidence="2" id="KW-0813">Transport</keyword>
<evidence type="ECO:0000256" key="12">
    <source>
        <dbReference type="PROSITE-ProRule" id="PRU00023"/>
    </source>
</evidence>
<evidence type="ECO:0000256" key="1">
    <source>
        <dbReference type="ARBA" id="ARBA00004141"/>
    </source>
</evidence>
<feature type="repeat" description="ANK" evidence="12">
    <location>
        <begin position="237"/>
        <end position="269"/>
    </location>
</feature>
<feature type="repeat" description="ANK" evidence="12">
    <location>
        <begin position="586"/>
        <end position="618"/>
    </location>
</feature>
<feature type="repeat" description="ANK" evidence="12">
    <location>
        <begin position="415"/>
        <end position="447"/>
    </location>
</feature>
<dbReference type="Proteomes" id="UP001165740">
    <property type="component" value="Chromosome 5"/>
</dbReference>
<dbReference type="GO" id="GO:1902495">
    <property type="term" value="C:transmembrane transporter complex"/>
    <property type="evidence" value="ECO:0007669"/>
    <property type="project" value="TreeGrafter"/>
</dbReference>
<keyword evidence="11" id="KW-0407">Ion channel</keyword>
<evidence type="ECO:0000256" key="3">
    <source>
        <dbReference type="ARBA" id="ARBA00022606"/>
    </source>
</evidence>
<dbReference type="InterPro" id="IPR002110">
    <property type="entry name" value="Ankyrin_rpt"/>
</dbReference>
<evidence type="ECO:0000313" key="16">
    <source>
        <dbReference type="RefSeq" id="XP_055885617.1"/>
    </source>
</evidence>